<reference evidence="1 2" key="1">
    <citation type="submission" date="2020-07" db="EMBL/GenBank/DDBJ databases">
        <title>Genome sequence of Lactobacillus reuteri CNEI-KCA3 isolated from the faeces of a reared-broiler chicken, South-East Nigeria, reveals presence of CRISPR arrays.</title>
        <authorList>
            <person name="Anukam K.C."/>
            <person name="Ibezim C.N."/>
            <person name="BeecK W.V."/>
            <person name="Allonsius C."/>
            <person name="Broek M.D."/>
            <person name="Tuyaerts I."/>
            <person name="Attama A."/>
            <person name="Esimone C.O."/>
            <person name="Lebeer S."/>
        </authorList>
    </citation>
    <scope>NUCLEOTIDE SEQUENCE [LARGE SCALE GENOMIC DNA]</scope>
    <source>
        <strain evidence="1 2">CNEI-KCA3</strain>
    </source>
</reference>
<evidence type="ECO:0000313" key="1">
    <source>
        <dbReference type="EMBL" id="QLQ60967.1"/>
    </source>
</evidence>
<organism evidence="1 2">
    <name type="scientific">Limosilactobacillus reuteri</name>
    <name type="common">Lactobacillus reuteri</name>
    <dbReference type="NCBI Taxonomy" id="1598"/>
    <lineage>
        <taxon>Bacteria</taxon>
        <taxon>Bacillati</taxon>
        <taxon>Bacillota</taxon>
        <taxon>Bacilli</taxon>
        <taxon>Lactobacillales</taxon>
        <taxon>Lactobacillaceae</taxon>
        <taxon>Limosilactobacillus</taxon>
    </lineage>
</organism>
<dbReference type="Proteomes" id="UP000510868">
    <property type="component" value="Chromosome"/>
</dbReference>
<sequence>MISKDIDKRIQKFINSNSNRDARFMRALLVATIINQVRPKSYAIQHVRLSNDYEQYIVSEDEPADLWRNQELNYALQALIFNWFRKKENILHSYVDDGNYAIFTLTKRIKIGEI</sequence>
<accession>A0A7L6BFP3</accession>
<proteinExistence type="predicted"/>
<protein>
    <submittedName>
        <fullName evidence="1">Uncharacterized protein</fullName>
    </submittedName>
</protein>
<evidence type="ECO:0000313" key="2">
    <source>
        <dbReference type="Proteomes" id="UP000510868"/>
    </source>
</evidence>
<dbReference type="EMBL" id="CP059275">
    <property type="protein sequence ID" value="QLQ60967.1"/>
    <property type="molecule type" value="Genomic_DNA"/>
</dbReference>
<dbReference type="RefSeq" id="WP_181462226.1">
    <property type="nucleotide sequence ID" value="NZ_CP059275.1"/>
</dbReference>
<gene>
    <name evidence="1" type="ORF">HHK02_06985</name>
</gene>
<dbReference type="AlphaFoldDB" id="A0A7L6BFP3"/>
<name>A0A7L6BFP3_LIMRT</name>